<dbReference type="InterPro" id="IPR012340">
    <property type="entry name" value="NA-bd_OB-fold"/>
</dbReference>
<keyword evidence="4" id="KW-1185">Reference proteome</keyword>
<feature type="region of interest" description="Disordered" evidence="1">
    <location>
        <begin position="381"/>
        <end position="427"/>
    </location>
</feature>
<dbReference type="CDD" id="cd04497">
    <property type="entry name" value="hPOT1_OB1_like"/>
    <property type="match status" value="1"/>
</dbReference>
<feature type="compositionally biased region" description="Basic residues" evidence="1">
    <location>
        <begin position="417"/>
        <end position="427"/>
    </location>
</feature>
<organism evidence="3 4">
    <name type="scientific">Aspergillus tamarii</name>
    <dbReference type="NCBI Taxonomy" id="41984"/>
    <lineage>
        <taxon>Eukaryota</taxon>
        <taxon>Fungi</taxon>
        <taxon>Dikarya</taxon>
        <taxon>Ascomycota</taxon>
        <taxon>Pezizomycotina</taxon>
        <taxon>Eurotiomycetes</taxon>
        <taxon>Eurotiomycetidae</taxon>
        <taxon>Eurotiales</taxon>
        <taxon>Aspergillaceae</taxon>
        <taxon>Aspergillus</taxon>
        <taxon>Aspergillus subgen. Circumdati</taxon>
    </lineage>
</organism>
<reference evidence="3 4" key="1">
    <citation type="submission" date="2019-04" db="EMBL/GenBank/DDBJ databases">
        <title>Friends and foes A comparative genomics study of 23 Aspergillus species from section Flavi.</title>
        <authorList>
            <consortium name="DOE Joint Genome Institute"/>
            <person name="Kjaerbolling I."/>
            <person name="Vesth T."/>
            <person name="Frisvad J.C."/>
            <person name="Nybo J.L."/>
            <person name="Theobald S."/>
            <person name="Kildgaard S."/>
            <person name="Isbrandt T."/>
            <person name="Kuo A."/>
            <person name="Sato A."/>
            <person name="Lyhne E.K."/>
            <person name="Kogle M.E."/>
            <person name="Wiebenga A."/>
            <person name="Kun R.S."/>
            <person name="Lubbers R.J."/>
            <person name="Makela M.R."/>
            <person name="Barry K."/>
            <person name="Chovatia M."/>
            <person name="Clum A."/>
            <person name="Daum C."/>
            <person name="Haridas S."/>
            <person name="He G."/>
            <person name="LaButti K."/>
            <person name="Lipzen A."/>
            <person name="Mondo S."/>
            <person name="Riley R."/>
            <person name="Salamov A."/>
            <person name="Simmons B.A."/>
            <person name="Magnuson J.K."/>
            <person name="Henrissat B."/>
            <person name="Mortensen U.H."/>
            <person name="Larsen T.O."/>
            <person name="Devries R.P."/>
            <person name="Grigoriev I.V."/>
            <person name="Machida M."/>
            <person name="Baker S.E."/>
            <person name="Andersen M.R."/>
        </authorList>
    </citation>
    <scope>NUCLEOTIDE SEQUENCE [LARGE SCALE GENOMIC DNA]</scope>
    <source>
        <strain evidence="3 4">CBS 117626</strain>
    </source>
</reference>
<dbReference type="Proteomes" id="UP000326950">
    <property type="component" value="Unassembled WGS sequence"/>
</dbReference>
<evidence type="ECO:0000313" key="4">
    <source>
        <dbReference type="Proteomes" id="UP000326950"/>
    </source>
</evidence>
<dbReference type="GO" id="GO:0000781">
    <property type="term" value="C:chromosome, telomeric region"/>
    <property type="evidence" value="ECO:0007669"/>
    <property type="project" value="InterPro"/>
</dbReference>
<accession>A0A5N6UT37</accession>
<evidence type="ECO:0000313" key="3">
    <source>
        <dbReference type="EMBL" id="KAE8161805.1"/>
    </source>
</evidence>
<dbReference type="OrthoDB" id="5363079at2759"/>
<dbReference type="AlphaFoldDB" id="A0A5N6UT37"/>
<dbReference type="InterPro" id="IPR011564">
    <property type="entry name" value="Telomer_end-bd_POT1/Cdc13"/>
</dbReference>
<evidence type="ECO:0000256" key="1">
    <source>
        <dbReference type="SAM" id="MobiDB-lite"/>
    </source>
</evidence>
<dbReference type="SMART" id="SM00976">
    <property type="entry name" value="Telo_bind"/>
    <property type="match status" value="1"/>
</dbReference>
<dbReference type="SUPFAM" id="SSF50249">
    <property type="entry name" value="Nucleic acid-binding proteins"/>
    <property type="match status" value="1"/>
</dbReference>
<feature type="domain" description="Telomeric single stranded DNA binding POT1/Cdc13" evidence="2">
    <location>
        <begin position="231"/>
        <end position="363"/>
    </location>
</feature>
<dbReference type="EMBL" id="ML738637">
    <property type="protein sequence ID" value="KAE8161805.1"/>
    <property type="molecule type" value="Genomic_DNA"/>
</dbReference>
<dbReference type="Gene3D" id="2.40.50.140">
    <property type="entry name" value="Nucleic acid-binding proteins"/>
    <property type="match status" value="1"/>
</dbReference>
<gene>
    <name evidence="3" type="ORF">BDV40DRAFT_176090</name>
</gene>
<feature type="compositionally biased region" description="Polar residues" evidence="1">
    <location>
        <begin position="381"/>
        <end position="402"/>
    </location>
</feature>
<feature type="region of interest" description="Disordered" evidence="1">
    <location>
        <begin position="439"/>
        <end position="463"/>
    </location>
</feature>
<dbReference type="Pfam" id="PF02765">
    <property type="entry name" value="POT1"/>
    <property type="match status" value="1"/>
</dbReference>
<evidence type="ECO:0000259" key="2">
    <source>
        <dbReference type="SMART" id="SM00976"/>
    </source>
</evidence>
<protein>
    <recommendedName>
        <fullName evidence="2">Telomeric single stranded DNA binding POT1/Cdc13 domain-containing protein</fullName>
    </recommendedName>
</protein>
<dbReference type="GO" id="GO:0003677">
    <property type="term" value="F:DNA binding"/>
    <property type="evidence" value="ECO:0007669"/>
    <property type="project" value="InterPro"/>
</dbReference>
<name>A0A5N6UT37_ASPTM</name>
<proteinExistence type="predicted"/>
<sequence>MSSAQEPHFDSRTTLHELETVIDPELQNIGFAKEQANKEVDKEPRPYSIYAKPKTGLLTKIPEAVQNIDQGLFLDGTSSSHALHDSHEAVSESPSQLQHLVPMDTQLVEVGQPSVDFTPTPEDVQGRTTVQFQGQMPTAIQIETITPAEHANIAKGVQHEAHIIHTPQEGQHEFEELSADGDVGTPASYSEDQTHEVELYSDDEYVGDLDEVHLIGVDRHYPGLHSKLSYFAPLATLVDHYNALVDTISIVSEVQPLFRTASGKKDFTLTLQLTDQSMAGTTLYAQISRPSKVELPLVEEGNAVLLRNFRIKSSNRSIMLASVDSSTWVVFKGFDEKALTHDPPIEYGSEAQACAIDLRHWYQETGMAMVADNQLQASINRESREGTPTSSAALSDSGSIDSTLRDVRGESSFSSRGSRRGKKPHRRITIHELRDGRRYTEVGSPSGKESIHELRDGTVYANL</sequence>
<dbReference type="GO" id="GO:0000723">
    <property type="term" value="P:telomere maintenance"/>
    <property type="evidence" value="ECO:0007669"/>
    <property type="project" value="InterPro"/>
</dbReference>